<dbReference type="Proteomes" id="UP000182360">
    <property type="component" value="Unassembled WGS sequence"/>
</dbReference>
<evidence type="ECO:0000313" key="1">
    <source>
        <dbReference type="EMBL" id="SEQ92397.1"/>
    </source>
</evidence>
<dbReference type="AlphaFoldDB" id="A0A1H9K045"/>
<dbReference type="InterPro" id="IPR002514">
    <property type="entry name" value="Transposase_8"/>
</dbReference>
<dbReference type="EMBL" id="FOFU01000019">
    <property type="protein sequence ID" value="SEQ92397.1"/>
    <property type="molecule type" value="Genomic_DNA"/>
</dbReference>
<dbReference type="Pfam" id="PF01527">
    <property type="entry name" value="HTH_Tnp_1"/>
    <property type="match status" value="1"/>
</dbReference>
<accession>A0A1H9K045</accession>
<sequence length="69" mass="7908">MIRRWKKIEDANGPEALKIKTKKKKWRASERYELVAQVLAGNSIKEVSCNAGIDSGQLCQWVKKYKTKG</sequence>
<protein>
    <submittedName>
        <fullName evidence="1">Transposase</fullName>
    </submittedName>
</protein>
<keyword evidence="2" id="KW-1185">Reference proteome</keyword>
<dbReference type="Gene3D" id="1.10.10.10">
    <property type="entry name" value="Winged helix-like DNA-binding domain superfamily/Winged helix DNA-binding domain"/>
    <property type="match status" value="1"/>
</dbReference>
<dbReference type="InterPro" id="IPR036388">
    <property type="entry name" value="WH-like_DNA-bd_sf"/>
</dbReference>
<dbReference type="InterPro" id="IPR010921">
    <property type="entry name" value="Trp_repressor/repl_initiator"/>
</dbReference>
<dbReference type="GO" id="GO:0004803">
    <property type="term" value="F:transposase activity"/>
    <property type="evidence" value="ECO:0007669"/>
    <property type="project" value="InterPro"/>
</dbReference>
<dbReference type="SUPFAM" id="SSF48295">
    <property type="entry name" value="TrpR-like"/>
    <property type="match status" value="1"/>
</dbReference>
<reference evidence="1 2" key="1">
    <citation type="submission" date="2016-10" db="EMBL/GenBank/DDBJ databases">
        <authorList>
            <person name="de Groot N.N."/>
        </authorList>
    </citation>
    <scope>NUCLEOTIDE SEQUENCE [LARGE SCALE GENOMIC DNA]</scope>
    <source>
        <strain evidence="1 2">B25</strain>
    </source>
</reference>
<organism evidence="1 2">
    <name type="scientific">Treponema bryantii</name>
    <dbReference type="NCBI Taxonomy" id="163"/>
    <lineage>
        <taxon>Bacteria</taxon>
        <taxon>Pseudomonadati</taxon>
        <taxon>Spirochaetota</taxon>
        <taxon>Spirochaetia</taxon>
        <taxon>Spirochaetales</taxon>
        <taxon>Treponemataceae</taxon>
        <taxon>Treponema</taxon>
    </lineage>
</organism>
<feature type="non-terminal residue" evidence="1">
    <location>
        <position position="69"/>
    </location>
</feature>
<name>A0A1H9K045_9SPIR</name>
<dbReference type="GO" id="GO:0043565">
    <property type="term" value="F:sequence-specific DNA binding"/>
    <property type="evidence" value="ECO:0007669"/>
    <property type="project" value="InterPro"/>
</dbReference>
<gene>
    <name evidence="1" type="ORF">SAMN04487977_11921</name>
</gene>
<dbReference type="GO" id="GO:0006313">
    <property type="term" value="P:DNA transposition"/>
    <property type="evidence" value="ECO:0007669"/>
    <property type="project" value="InterPro"/>
</dbReference>
<proteinExistence type="predicted"/>
<evidence type="ECO:0000313" key="2">
    <source>
        <dbReference type="Proteomes" id="UP000182360"/>
    </source>
</evidence>